<comment type="similarity">
    <text evidence="2">Belongs to the UPF0291 family.</text>
</comment>
<dbReference type="PANTHER" id="PTHR37300">
    <property type="entry name" value="UPF0291 PROTEIN CBO2609/CLC_2481"/>
    <property type="match status" value="1"/>
</dbReference>
<proteinExistence type="inferred from homology"/>
<reference evidence="4 5" key="1">
    <citation type="submission" date="2020-08" db="EMBL/GenBank/DDBJ databases">
        <title>Genomic Encyclopedia of Type Strains, Phase IV (KMG-IV): sequencing the most valuable type-strain genomes for metagenomic binning, comparative biology and taxonomic classification.</title>
        <authorList>
            <person name="Goeker M."/>
        </authorList>
    </citation>
    <scope>NUCLEOTIDE SEQUENCE [LARGE SCALE GENOMIC DNA]</scope>
    <source>
        <strain evidence="4 5">DSM 11805</strain>
    </source>
</reference>
<keyword evidence="5" id="KW-1185">Reference proteome</keyword>
<dbReference type="HAMAP" id="MF_01103">
    <property type="entry name" value="UPF0291"/>
    <property type="match status" value="1"/>
</dbReference>
<keyword evidence="1 2" id="KW-0963">Cytoplasm</keyword>
<evidence type="ECO:0000256" key="3">
    <source>
        <dbReference type="SAM" id="MobiDB-lite"/>
    </source>
</evidence>
<dbReference type="GO" id="GO:0005737">
    <property type="term" value="C:cytoplasm"/>
    <property type="evidence" value="ECO:0007669"/>
    <property type="project" value="UniProtKB-SubCell"/>
</dbReference>
<evidence type="ECO:0000313" key="4">
    <source>
        <dbReference type="EMBL" id="MBB6511532.1"/>
    </source>
</evidence>
<name>A0A841RHL5_9BACI</name>
<dbReference type="SUPFAM" id="SSF158221">
    <property type="entry name" value="YnzC-like"/>
    <property type="match status" value="1"/>
</dbReference>
<dbReference type="RefSeq" id="WP_184243847.1">
    <property type="nucleotide sequence ID" value="NZ_BAAACU010000022.1"/>
</dbReference>
<gene>
    <name evidence="4" type="ORF">GGQ92_000299</name>
</gene>
<evidence type="ECO:0000313" key="5">
    <source>
        <dbReference type="Proteomes" id="UP000572212"/>
    </source>
</evidence>
<dbReference type="InterPro" id="IPR009242">
    <property type="entry name" value="DUF896"/>
</dbReference>
<dbReference type="PANTHER" id="PTHR37300:SF1">
    <property type="entry name" value="UPF0291 PROTEIN YNZC"/>
    <property type="match status" value="1"/>
</dbReference>
<sequence length="74" mass="8703">MLSKEKLNRINELAKKSKSEGLTSQEKKEQQQLREQYLQNIRKSFKGTIENMKVIDPNGEDVTPEKVNNLKKYH</sequence>
<dbReference type="Pfam" id="PF05979">
    <property type="entry name" value="DUF896"/>
    <property type="match status" value="1"/>
</dbReference>
<dbReference type="EMBL" id="JACHON010000001">
    <property type="protein sequence ID" value="MBB6511532.1"/>
    <property type="molecule type" value="Genomic_DNA"/>
</dbReference>
<dbReference type="Gene3D" id="1.10.287.540">
    <property type="entry name" value="Helix hairpin bin"/>
    <property type="match status" value="1"/>
</dbReference>
<organism evidence="4 5">
    <name type="scientific">Gracilibacillus halotolerans</name>
    <dbReference type="NCBI Taxonomy" id="74386"/>
    <lineage>
        <taxon>Bacteria</taxon>
        <taxon>Bacillati</taxon>
        <taxon>Bacillota</taxon>
        <taxon>Bacilli</taxon>
        <taxon>Bacillales</taxon>
        <taxon>Bacillaceae</taxon>
        <taxon>Gracilibacillus</taxon>
    </lineage>
</organism>
<comment type="subcellular location">
    <subcellularLocation>
        <location evidence="2">Cytoplasm</location>
    </subcellularLocation>
</comment>
<evidence type="ECO:0000256" key="1">
    <source>
        <dbReference type="ARBA" id="ARBA00022490"/>
    </source>
</evidence>
<accession>A0A841RHL5</accession>
<evidence type="ECO:0000256" key="2">
    <source>
        <dbReference type="HAMAP-Rule" id="MF_01103"/>
    </source>
</evidence>
<dbReference type="AlphaFoldDB" id="A0A841RHL5"/>
<protein>
    <recommendedName>
        <fullName evidence="2">UPF0291 protein GGQ92_000299</fullName>
    </recommendedName>
</protein>
<comment type="caution">
    <text evidence="4">The sequence shown here is derived from an EMBL/GenBank/DDBJ whole genome shotgun (WGS) entry which is preliminary data.</text>
</comment>
<dbReference type="Proteomes" id="UP000572212">
    <property type="component" value="Unassembled WGS sequence"/>
</dbReference>
<feature type="region of interest" description="Disordered" evidence="3">
    <location>
        <begin position="1"/>
        <end position="31"/>
    </location>
</feature>